<reference evidence="2" key="1">
    <citation type="submission" date="2017-04" db="EMBL/GenBank/DDBJ databases">
        <authorList>
            <person name="Varghese N."/>
            <person name="Submissions S."/>
        </authorList>
    </citation>
    <scope>NUCLEOTIDE SEQUENCE [LARGE SCALE GENOMIC DNA]</scope>
    <source>
        <strain evidence="2">VDS</strain>
    </source>
</reference>
<accession>A0A1X7I7K6</accession>
<proteinExistence type="predicted"/>
<gene>
    <name evidence="1" type="ORF">SAMN06295981_0514</name>
</gene>
<dbReference type="EMBL" id="FXAR01000001">
    <property type="protein sequence ID" value="SMG10592.1"/>
    <property type="molecule type" value="Genomic_DNA"/>
</dbReference>
<keyword evidence="2" id="KW-1185">Reference proteome</keyword>
<name>A0A1X7I7K6_9CORY</name>
<dbReference type="Proteomes" id="UP000193309">
    <property type="component" value="Unassembled WGS sequence"/>
</dbReference>
<organism evidence="1 2">
    <name type="scientific">Corynebacterium pollutisoli</name>
    <dbReference type="NCBI Taxonomy" id="1610489"/>
    <lineage>
        <taxon>Bacteria</taxon>
        <taxon>Bacillati</taxon>
        <taxon>Actinomycetota</taxon>
        <taxon>Actinomycetes</taxon>
        <taxon>Mycobacteriales</taxon>
        <taxon>Corynebacteriaceae</taxon>
        <taxon>Corynebacterium</taxon>
    </lineage>
</organism>
<dbReference type="AlphaFoldDB" id="A0A1X7I7K6"/>
<evidence type="ECO:0000313" key="1">
    <source>
        <dbReference type="EMBL" id="SMG10592.1"/>
    </source>
</evidence>
<protein>
    <submittedName>
        <fullName evidence="1">Uncharacterized protein</fullName>
    </submittedName>
</protein>
<evidence type="ECO:0000313" key="2">
    <source>
        <dbReference type="Proteomes" id="UP000193309"/>
    </source>
</evidence>
<sequence>MQPSSDVVRDIVARVVDNAAYWQPPSGQDRLLATPELREALSRMEDWCVFG</sequence>